<evidence type="ECO:0000313" key="2">
    <source>
        <dbReference type="Proteomes" id="UP000805649"/>
    </source>
</evidence>
<sequence length="312" mass="34259">MSSFGRSFSSASPVMALPPQPAHQASFGMESYNVQATPFGHSTTFQRCAAPLMASPGNLKTAGRKRSRDEAAPNLVTDEPEPHSEPKEPEDEWEYGPGMVLIKKGGYVADASSQSGTWVEEKAAEDEVRKAKDAITRLHDQQERPSLRSNKSQRLTQETTSTFGAASQQFVASRSETLPLENSAHPVVDHFTLHLGIGWRRISEDQHIQAAARGWARYIENHYPVSSVVIRLESKGLQSYLVEAAEGFFLFSEDLRQGRLVSKDSEGALRNLRCIPPAFDGPETLIVSESPIANEASNTMAAAEVDSHMEMC</sequence>
<name>A0ACC3Z9K6_COLTU</name>
<protein>
    <submittedName>
        <fullName evidence="1">Uncharacterized protein</fullName>
    </submittedName>
</protein>
<evidence type="ECO:0000313" key="1">
    <source>
        <dbReference type="EMBL" id="KAL0940798.1"/>
    </source>
</evidence>
<dbReference type="EMBL" id="VUJX02000002">
    <property type="protein sequence ID" value="KAL0940798.1"/>
    <property type="molecule type" value="Genomic_DNA"/>
</dbReference>
<accession>A0ACC3Z9K6</accession>
<organism evidence="1 2">
    <name type="scientific">Colletotrichum truncatum</name>
    <name type="common">Anthracnose fungus</name>
    <name type="synonym">Colletotrichum capsici</name>
    <dbReference type="NCBI Taxonomy" id="5467"/>
    <lineage>
        <taxon>Eukaryota</taxon>
        <taxon>Fungi</taxon>
        <taxon>Dikarya</taxon>
        <taxon>Ascomycota</taxon>
        <taxon>Pezizomycotina</taxon>
        <taxon>Sordariomycetes</taxon>
        <taxon>Hypocreomycetidae</taxon>
        <taxon>Glomerellales</taxon>
        <taxon>Glomerellaceae</taxon>
        <taxon>Colletotrichum</taxon>
        <taxon>Colletotrichum truncatum species complex</taxon>
    </lineage>
</organism>
<keyword evidence="2" id="KW-1185">Reference proteome</keyword>
<gene>
    <name evidence="1" type="ORF">CTRU02_203561</name>
</gene>
<proteinExistence type="predicted"/>
<comment type="caution">
    <text evidence="1">The sequence shown here is derived from an EMBL/GenBank/DDBJ whole genome shotgun (WGS) entry which is preliminary data.</text>
</comment>
<dbReference type="Proteomes" id="UP000805649">
    <property type="component" value="Unassembled WGS sequence"/>
</dbReference>
<reference evidence="1 2" key="1">
    <citation type="journal article" date="2020" name="Phytopathology">
        <title>Genome Sequence Resources of Colletotrichum truncatum, C. plurivorum, C. musicola, and C. sojae: Four Species Pathogenic to Soybean (Glycine max).</title>
        <authorList>
            <person name="Rogerio F."/>
            <person name="Boufleur T.R."/>
            <person name="Ciampi-Guillardi M."/>
            <person name="Sukno S.A."/>
            <person name="Thon M.R."/>
            <person name="Massola Junior N.S."/>
            <person name="Baroncelli R."/>
        </authorList>
    </citation>
    <scope>NUCLEOTIDE SEQUENCE [LARGE SCALE GENOMIC DNA]</scope>
    <source>
        <strain evidence="1 2">CMES1059</strain>
    </source>
</reference>